<keyword evidence="2" id="KW-1185">Reference proteome</keyword>
<dbReference type="InterPro" id="IPR004679">
    <property type="entry name" value="2-OHcarboxylate_transport"/>
</dbReference>
<dbReference type="EMBL" id="AP018150">
    <property type="protein sequence ID" value="BBE09528.1"/>
    <property type="molecule type" value="Genomic_DNA"/>
</dbReference>
<dbReference type="Proteomes" id="UP000282597">
    <property type="component" value="Chromosome"/>
</dbReference>
<protein>
    <submittedName>
        <fullName evidence="1">Citrate carrier protein</fullName>
    </submittedName>
</protein>
<dbReference type="GO" id="GO:0016020">
    <property type="term" value="C:membrane"/>
    <property type="evidence" value="ECO:0007669"/>
    <property type="project" value="InterPro"/>
</dbReference>
<reference evidence="1 2" key="1">
    <citation type="journal article" date="2018" name="Microbes Environ.">
        <title>Comparative Genomic Insights into Endofungal Lifestyles of Two Bacterial Endosymbionts, Mycoavidus cysteinexigens and Burkholderia rhizoxinica.</title>
        <authorList>
            <person name="Sharmin D."/>
            <person name="Guo Y."/>
            <person name="Nishizawa T."/>
            <person name="Ohshima S."/>
            <person name="Sato Y."/>
            <person name="Takashima Y."/>
            <person name="Narisawa K."/>
            <person name="Ohta H."/>
        </authorList>
    </citation>
    <scope>NUCLEOTIDE SEQUENCE [LARGE SCALE GENOMIC DNA]</scope>
    <source>
        <strain evidence="1 2">B1-EB</strain>
    </source>
</reference>
<dbReference type="KEGG" id="mcys:MCB1EB_1367"/>
<dbReference type="Pfam" id="PF03390">
    <property type="entry name" value="2HCT"/>
    <property type="match status" value="1"/>
</dbReference>
<organism evidence="1 2">
    <name type="scientific">Mycoavidus cysteinexigens</name>
    <dbReference type="NCBI Taxonomy" id="1553431"/>
    <lineage>
        <taxon>Bacteria</taxon>
        <taxon>Pseudomonadati</taxon>
        <taxon>Pseudomonadota</taxon>
        <taxon>Betaproteobacteria</taxon>
        <taxon>Burkholderiales</taxon>
        <taxon>Burkholderiaceae</taxon>
        <taxon>Mycoavidus</taxon>
    </lineage>
</organism>
<dbReference type="GO" id="GO:0008514">
    <property type="term" value="F:organic anion transmembrane transporter activity"/>
    <property type="evidence" value="ECO:0007669"/>
    <property type="project" value="InterPro"/>
</dbReference>
<gene>
    <name evidence="1" type="ORF">MCB1EB_1367</name>
</gene>
<dbReference type="PANTHER" id="PTHR40033:SF1">
    <property type="entry name" value="CITRATE-SODIUM SYMPORTER"/>
    <property type="match status" value="1"/>
</dbReference>
<evidence type="ECO:0000313" key="1">
    <source>
        <dbReference type="EMBL" id="BBE09528.1"/>
    </source>
</evidence>
<accession>A0A2Z6EVS4</accession>
<proteinExistence type="predicted"/>
<evidence type="ECO:0000313" key="2">
    <source>
        <dbReference type="Proteomes" id="UP000282597"/>
    </source>
</evidence>
<dbReference type="PANTHER" id="PTHR40033">
    <property type="entry name" value="NA(+)-MALATE SYMPORTER"/>
    <property type="match status" value="1"/>
</dbReference>
<name>A0A2Z6EVS4_9BURK</name>
<sequence>MLIQGCAKIFMPLAAGSIAAALVGTLTGLAFGLSAYDTFFYLVIPIMAGGLGEGAIPLTLGYAAILQVPQPQLFAQVVPPVVLGNLMAIICAALYRQFGARYLRYRGEGSRLLSGASTRKSKLPLISVEPLAEAGMVALGFYMIGLVAHQCTAWPATIVMLGLAVFVKLTRTVSPKLEYGAQMMHRFFCRAVAYPLLFGIGLTLTPWNGLLAALTLANCITIMATVLTLTTVGFVVGRWVGLHPVESAVINACHSGMGGIGDMAILTAADRMSLMPFAQLATRIGGALTVLLALILLAQIQ</sequence>
<dbReference type="AlphaFoldDB" id="A0A2Z6EVS4"/>